<dbReference type="GeneID" id="105360789"/>
<dbReference type="InterPro" id="IPR013783">
    <property type="entry name" value="Ig-like_fold"/>
</dbReference>
<proteinExistence type="predicted"/>
<dbReference type="SMART" id="SM00409">
    <property type="entry name" value="IG"/>
    <property type="match status" value="6"/>
</dbReference>
<keyword evidence="2" id="KW-0393">Immunoglobulin domain</keyword>
<evidence type="ECO:0000313" key="5">
    <source>
        <dbReference type="Proteomes" id="UP000695007"/>
    </source>
</evidence>
<dbReference type="SMART" id="SM00408">
    <property type="entry name" value="IGc2"/>
    <property type="match status" value="6"/>
</dbReference>
<dbReference type="InterPro" id="IPR007110">
    <property type="entry name" value="Ig-like_dom"/>
</dbReference>
<accession>A0AAJ6YDJ8</accession>
<feature type="domain" description="Ig-like" evidence="4">
    <location>
        <begin position="399"/>
        <end position="473"/>
    </location>
</feature>
<feature type="domain" description="Ig-like" evidence="4">
    <location>
        <begin position="496"/>
        <end position="580"/>
    </location>
</feature>
<evidence type="ECO:0000259" key="4">
    <source>
        <dbReference type="PROSITE" id="PS50835"/>
    </source>
</evidence>
<dbReference type="PANTHER" id="PTHR13817">
    <property type="entry name" value="TITIN"/>
    <property type="match status" value="1"/>
</dbReference>
<name>A0AAJ6YDJ8_9HYME</name>
<feature type="region of interest" description="Disordered" evidence="3">
    <location>
        <begin position="834"/>
        <end position="879"/>
    </location>
</feature>
<protein>
    <submittedName>
        <fullName evidence="6">Muscle M-line assembly protein unc-89-like</fullName>
    </submittedName>
</protein>
<organism evidence="5 6">
    <name type="scientific">Ceratosolen solmsi marchali</name>
    <dbReference type="NCBI Taxonomy" id="326594"/>
    <lineage>
        <taxon>Eukaryota</taxon>
        <taxon>Metazoa</taxon>
        <taxon>Ecdysozoa</taxon>
        <taxon>Arthropoda</taxon>
        <taxon>Hexapoda</taxon>
        <taxon>Insecta</taxon>
        <taxon>Pterygota</taxon>
        <taxon>Neoptera</taxon>
        <taxon>Endopterygota</taxon>
        <taxon>Hymenoptera</taxon>
        <taxon>Apocrita</taxon>
        <taxon>Proctotrupomorpha</taxon>
        <taxon>Chalcidoidea</taxon>
        <taxon>Agaonidae</taxon>
        <taxon>Agaoninae</taxon>
        <taxon>Ceratosolen</taxon>
    </lineage>
</organism>
<dbReference type="Gene3D" id="2.60.40.10">
    <property type="entry name" value="Immunoglobulins"/>
    <property type="match status" value="6"/>
</dbReference>
<feature type="domain" description="Ig-like" evidence="4">
    <location>
        <begin position="595"/>
        <end position="673"/>
    </location>
</feature>
<dbReference type="PANTHER" id="PTHR13817:SF171">
    <property type="entry name" value="STRETCHIN-MLCK, ISOFORM U"/>
    <property type="match status" value="1"/>
</dbReference>
<dbReference type="InterPro" id="IPR013098">
    <property type="entry name" value="Ig_I-set"/>
</dbReference>
<dbReference type="InterPro" id="IPR003598">
    <property type="entry name" value="Ig_sub2"/>
</dbReference>
<dbReference type="FunFam" id="2.60.40.10:FF:001307">
    <property type="entry name" value="Stretchin-Mlck, isoform V"/>
    <property type="match status" value="3"/>
</dbReference>
<gene>
    <name evidence="6" type="primary">LOC105360789</name>
</gene>
<feature type="domain" description="Ig-like" evidence="4">
    <location>
        <begin position="190"/>
        <end position="276"/>
    </location>
</feature>
<dbReference type="KEGG" id="csol:105360789"/>
<dbReference type="FunFam" id="2.60.40.10:FF:000107">
    <property type="entry name" value="Myosin, light chain kinase a"/>
    <property type="match status" value="1"/>
</dbReference>
<evidence type="ECO:0000313" key="6">
    <source>
        <dbReference type="RefSeq" id="XP_011496091.1"/>
    </source>
</evidence>
<dbReference type="SUPFAM" id="SSF48726">
    <property type="entry name" value="Immunoglobulin"/>
    <property type="match status" value="6"/>
</dbReference>
<evidence type="ECO:0000256" key="3">
    <source>
        <dbReference type="SAM" id="MobiDB-lite"/>
    </source>
</evidence>
<dbReference type="InterPro" id="IPR050964">
    <property type="entry name" value="Striated_Muscle_Regulatory"/>
</dbReference>
<dbReference type="FunFam" id="2.60.40.10:FF:001894">
    <property type="entry name" value="Stretchin-Mlck, isoform V"/>
    <property type="match status" value="1"/>
</dbReference>
<dbReference type="Pfam" id="PF07679">
    <property type="entry name" value="I-set"/>
    <property type="match status" value="6"/>
</dbReference>
<feature type="domain" description="Ig-like" evidence="4">
    <location>
        <begin position="97"/>
        <end position="186"/>
    </location>
</feature>
<dbReference type="InterPro" id="IPR003599">
    <property type="entry name" value="Ig_sub"/>
</dbReference>
<keyword evidence="5" id="KW-1185">Reference proteome</keyword>
<dbReference type="RefSeq" id="XP_011496091.1">
    <property type="nucleotide sequence ID" value="XM_011497789.1"/>
</dbReference>
<sequence>MGSQCCKCDKEKNYILDQSHRSRYRYRGEPPMPSNRFHVETRGNVVQLTLQHASKGDAGHYALVAKKLPHDNESERLFARRVYMSVDEPSFTEEGEPPFFLRRLTDLTVKVGTRTRFLVEIRSPIDPKVTWHRNDVPIHTGSRLSIVHEGNFYCVDVAPVTVEDQGHWTCMAENRSGRSSCTSHLNVLVPKAYKKPQFVSELRALLTETGTVSLECKVIGVPTPVLKWFKDEKEIKAGDVFALTANPDDPTSLGVYKCEAVNCMGTAYSSSKVHIVGRGSREGSLRPADSLIVTGDPPIFKKILRDDSCKIGESILLSCQVQVPPWPKEITWYNKEGRVEANDRYKIIEDGLGGYSIQVHPAEAIDEGEWKCVATSEDNVKQFTTCFVAMSIPKNYRKPRFMESLKAVLTDEGLVSFECKVVGFPTPLLRWFKDGQELKPGDVYQLTGTNSLGSYCCIARNCMGYAKSTAELTVEDIQNQLNEEERLQLLTTNQPPKFIKGLRSAEARISDNFKFSVQVSVLPEPSLVWYRDDHPINNEEKYRVEQETLGICHLEIQKLEFCDQAEWKCIASNDFGHSITSCFLKLIIPKHYKKPKFLENLRAILSDGGAVNLECKVIGIPQPILKWYKDGEELKPGDIHRIISGKDGTCCLGTYTCEAINCMGTVCSSASLLGFEDRVASAQLFDVTSPILSQIEREQELARNLSLSTIHEERTSQLVDTAQTDHSVTVDDRGEVSFSFDGKEVSVSLYETPDLTEEEALQVVEMYADQLSEHITEHNVVELPPMRFVKETSTSGNLLMEAVVIDVPPNYFASVEEGDDLCTDADLEDISTVDGVSFSSPPLTESAEEGRIPIRPPRRKSGSVFSKIQDQQESESYHSAKEPLITLKQDKDHFEMDIDSEVFADALSSVSIKTDSIAMDNKNKKRTIYDDFSFETSDKSLDSVSEKSVKSKIKTNKLNKKQRLGERDSLEELFVSIENNQADRKSIKSMVSSDNEHEERIKKFNKEKFVDLLRQISDPVLIVRETLIDSDYCIRDEEIINTIVTNNIVVPIQNLCEIITDIETKALKHAGDRSSIQNVRISILENIGGPTEELLRALELIGRQENEGNIQINLSILESLVDPIDEIIFGLAKLEYELSGRNITESPVIFERTKRIANRLGSNLQYFGGWTENIDAVLVESLSRPLEDLERSSKYLFQGAYSDNLSEVMMKMSHSFNEMLSRLDALVVALEGYESDYRTNFVINLKTSLVAAAEELSKSEDKQFDCFDNAHHLSELILDSLVDVQTAVNNVLYEIQQRSCEEEIKRFSMSSLALNLAELREGVSLAVHKTTTLKEDETIQAIINLKEPLISLKLSLTDIQLNQYLL</sequence>
<dbReference type="PROSITE" id="PS50835">
    <property type="entry name" value="IG_LIKE"/>
    <property type="match status" value="6"/>
</dbReference>
<reference evidence="6" key="1">
    <citation type="submission" date="2025-08" db="UniProtKB">
        <authorList>
            <consortium name="RefSeq"/>
        </authorList>
    </citation>
    <scope>IDENTIFICATION</scope>
</reference>
<feature type="domain" description="Ig-like" evidence="4">
    <location>
        <begin position="297"/>
        <end position="384"/>
    </location>
</feature>
<evidence type="ECO:0000256" key="2">
    <source>
        <dbReference type="ARBA" id="ARBA00023319"/>
    </source>
</evidence>
<dbReference type="InterPro" id="IPR036179">
    <property type="entry name" value="Ig-like_dom_sf"/>
</dbReference>
<evidence type="ECO:0000256" key="1">
    <source>
        <dbReference type="ARBA" id="ARBA00022737"/>
    </source>
</evidence>
<keyword evidence="1" id="KW-0677">Repeat</keyword>
<dbReference type="Proteomes" id="UP000695007">
    <property type="component" value="Unplaced"/>
</dbReference>